<evidence type="ECO:0000259" key="1">
    <source>
        <dbReference type="Pfam" id="PF02464"/>
    </source>
</evidence>
<dbReference type="EMBL" id="PIQF01000001">
    <property type="protein sequence ID" value="RUO77392.1"/>
    <property type="molecule type" value="Genomic_DNA"/>
</dbReference>
<protein>
    <submittedName>
        <fullName evidence="2">Damage-inducible protein CinA</fullName>
    </submittedName>
</protein>
<name>A0A432ZJE3_9GAMM</name>
<dbReference type="OrthoDB" id="9801454at2"/>
<proteinExistence type="predicted"/>
<accession>A0A432ZJE3</accession>
<reference evidence="2 3" key="1">
    <citation type="journal article" date="2011" name="Front. Microbiol.">
        <title>Genomic signatures of strain selection and enhancement in Bacillus atrophaeus var. globigii, a historical biowarfare simulant.</title>
        <authorList>
            <person name="Gibbons H.S."/>
            <person name="Broomall S.M."/>
            <person name="McNew L.A."/>
            <person name="Daligault H."/>
            <person name="Chapman C."/>
            <person name="Bruce D."/>
            <person name="Karavis M."/>
            <person name="Krepps M."/>
            <person name="McGregor P.A."/>
            <person name="Hong C."/>
            <person name="Park K.H."/>
            <person name="Akmal A."/>
            <person name="Feldman A."/>
            <person name="Lin J.S."/>
            <person name="Chang W.E."/>
            <person name="Higgs B.W."/>
            <person name="Demirev P."/>
            <person name="Lindquist J."/>
            <person name="Liem A."/>
            <person name="Fochler E."/>
            <person name="Read T.D."/>
            <person name="Tapia R."/>
            <person name="Johnson S."/>
            <person name="Bishop-Lilly K.A."/>
            <person name="Detter C."/>
            <person name="Han C."/>
            <person name="Sozhamannan S."/>
            <person name="Rosenzweig C.N."/>
            <person name="Skowronski E.W."/>
        </authorList>
    </citation>
    <scope>NUCLEOTIDE SEQUENCE [LARGE SCALE GENOMIC DNA]</scope>
    <source>
        <strain evidence="2 3">CL-SP19</strain>
    </source>
</reference>
<dbReference type="NCBIfam" id="TIGR00199">
    <property type="entry name" value="PncC_domain"/>
    <property type="match status" value="1"/>
</dbReference>
<dbReference type="Pfam" id="PF02464">
    <property type="entry name" value="CinA"/>
    <property type="match status" value="1"/>
</dbReference>
<evidence type="ECO:0000313" key="2">
    <source>
        <dbReference type="EMBL" id="RUO77392.1"/>
    </source>
</evidence>
<dbReference type="AlphaFoldDB" id="A0A432ZJE3"/>
<dbReference type="InterPro" id="IPR036653">
    <property type="entry name" value="CinA-like_C"/>
</dbReference>
<feature type="domain" description="CinA C-terminal" evidence="1">
    <location>
        <begin position="13"/>
        <end position="164"/>
    </location>
</feature>
<gene>
    <name evidence="2" type="ORF">CWI81_02605</name>
</gene>
<keyword evidence="3" id="KW-1185">Reference proteome</keyword>
<sequence>MVTSQQNWAQLISLATVVGEALTQKKQTLATAESCTGGGIGYVITEVAGSSAWFNGGLITYTNALKQQWLQVPESVLNSVGAVSAECVAAMAQGARKAAAADWSIAVSGIAGPGGGSASKPVGLVWLSIAGENYCETLSEVFTGDRQTVREKTIVKALSVLLKNLEQ</sequence>
<comment type="caution">
    <text evidence="2">The sequence shown here is derived from an EMBL/GenBank/DDBJ whole genome shotgun (WGS) entry which is preliminary data.</text>
</comment>
<evidence type="ECO:0000313" key="3">
    <source>
        <dbReference type="Proteomes" id="UP000287908"/>
    </source>
</evidence>
<dbReference type="SUPFAM" id="SSF142433">
    <property type="entry name" value="CinA-like"/>
    <property type="match status" value="1"/>
</dbReference>
<dbReference type="InterPro" id="IPR008136">
    <property type="entry name" value="CinA_C"/>
</dbReference>
<dbReference type="Proteomes" id="UP000287908">
    <property type="component" value="Unassembled WGS sequence"/>
</dbReference>
<dbReference type="RefSeq" id="WP_126783665.1">
    <property type="nucleotide sequence ID" value="NZ_PIQF01000001.1"/>
</dbReference>
<organism evidence="2 3">
    <name type="scientific">Idiomarina seosinensis</name>
    <dbReference type="NCBI Taxonomy" id="281739"/>
    <lineage>
        <taxon>Bacteria</taxon>
        <taxon>Pseudomonadati</taxon>
        <taxon>Pseudomonadota</taxon>
        <taxon>Gammaproteobacteria</taxon>
        <taxon>Alteromonadales</taxon>
        <taxon>Idiomarinaceae</taxon>
        <taxon>Idiomarina</taxon>
    </lineage>
</organism>
<dbReference type="Gene3D" id="3.90.950.20">
    <property type="entry name" value="CinA-like"/>
    <property type="match status" value="1"/>
</dbReference>